<evidence type="ECO:0000313" key="12">
    <source>
        <dbReference type="EMBL" id="KAK9864301.1"/>
    </source>
</evidence>
<dbReference type="AlphaFoldDB" id="A0AAW1T6X0"/>
<name>A0AAW1T6X0_9CHLO</name>
<dbReference type="Gene3D" id="3.40.50.150">
    <property type="entry name" value="Vaccinia Virus protein VP39"/>
    <property type="match status" value="2"/>
</dbReference>
<dbReference type="GO" id="GO:0000234">
    <property type="term" value="F:phosphoethanolamine N-methyltransferase activity"/>
    <property type="evidence" value="ECO:0007669"/>
    <property type="project" value="UniProtKB-EC"/>
</dbReference>
<organism evidence="12 13">
    <name type="scientific">Apatococcus fuscideae</name>
    <dbReference type="NCBI Taxonomy" id="2026836"/>
    <lineage>
        <taxon>Eukaryota</taxon>
        <taxon>Viridiplantae</taxon>
        <taxon>Chlorophyta</taxon>
        <taxon>core chlorophytes</taxon>
        <taxon>Trebouxiophyceae</taxon>
        <taxon>Chlorellales</taxon>
        <taxon>Chlorellaceae</taxon>
        <taxon>Apatococcus</taxon>
    </lineage>
</organism>
<feature type="domain" description="Methyltransferase" evidence="11">
    <location>
        <begin position="289"/>
        <end position="403"/>
    </location>
</feature>
<evidence type="ECO:0000256" key="9">
    <source>
        <dbReference type="SAM" id="MobiDB-lite"/>
    </source>
</evidence>
<keyword evidence="4" id="KW-0808">Transferase</keyword>
<comment type="pathway">
    <text evidence="2">Lipid metabolism.</text>
</comment>
<comment type="catalytic activity">
    <reaction evidence="8">
        <text>N-methylethanolamine phosphate + S-adenosyl-L-methionine = N,N-dimethylethanolamine phosphate + S-adenosyl-L-homocysteine + H(+)</text>
        <dbReference type="Rhea" id="RHEA:25321"/>
        <dbReference type="ChEBI" id="CHEBI:15378"/>
        <dbReference type="ChEBI" id="CHEBI:57781"/>
        <dbReference type="ChEBI" id="CHEBI:57856"/>
        <dbReference type="ChEBI" id="CHEBI:58641"/>
        <dbReference type="ChEBI" id="CHEBI:59789"/>
        <dbReference type="EC" id="2.1.1.103"/>
    </reaction>
    <physiologicalReaction direction="left-to-right" evidence="8">
        <dbReference type="Rhea" id="RHEA:25322"/>
    </physiologicalReaction>
</comment>
<dbReference type="PANTHER" id="PTHR44307:SF2">
    <property type="entry name" value="PHOSPHOETHANOLAMINE METHYLTRANSFERASE ISOFORM X1"/>
    <property type="match status" value="1"/>
</dbReference>
<accession>A0AAW1T6X0</accession>
<feature type="non-terminal residue" evidence="12">
    <location>
        <position position="495"/>
    </location>
</feature>
<sequence length="495" mass="54665">MADGNIAGVKVTGSQDRDSQKSYWKEHSKEATVEAMMLDSKAAEIDKLERPEILRMLGPVKGKRVVELGAGIGRFTTPLAAEATSVLALDFMENLIEANRVINGAATNVTWAAGDATELRLEAGSTDVVFSNWLLMYLTDAEVAHLASNALNWLTEGGVVFFRESCFKQSGDKARKSNPTHYRSPRHYFAVYDGLEATEPDGRRSHFELISCRCVDTYVQLKGNQNQICWKWKKVVTKGPRQQDFRLFLDQHQYTQRGIARYERIFGAGFISTGGLQTTQEFIDRLNLKPGQHVLDVGCGIGGGCFLMAQQHAVSVHGVDLSVNMVLVALDRAAANDKGSKVSFEIADCLTMDFAPSNYDVVYSRDTLLHIHNKKRLFQRLFQALKPGGQLFITDYARSADNPSDGFAAYIKQRAYDLHTVEAYGKLLQKAGFVDVKAEDQTHLFGQCLQRELAAAEQTGGVRAGPESGGLQHHHGRVARKLHGAGWRAALGPLT</sequence>
<dbReference type="SUPFAM" id="SSF53335">
    <property type="entry name" value="S-adenosyl-L-methionine-dependent methyltransferases"/>
    <property type="match status" value="2"/>
</dbReference>
<keyword evidence="3" id="KW-0489">Methyltransferase</keyword>
<feature type="domain" description="Methyltransferase" evidence="10">
    <location>
        <begin position="65"/>
        <end position="158"/>
    </location>
</feature>
<evidence type="ECO:0000256" key="3">
    <source>
        <dbReference type="ARBA" id="ARBA00022603"/>
    </source>
</evidence>
<evidence type="ECO:0000256" key="1">
    <source>
        <dbReference type="ARBA" id="ARBA00004969"/>
    </source>
</evidence>
<dbReference type="InterPro" id="IPR025714">
    <property type="entry name" value="Methyltranfer_dom"/>
</dbReference>
<reference evidence="12 13" key="1">
    <citation type="journal article" date="2024" name="Nat. Commun.">
        <title>Phylogenomics reveals the evolutionary origins of lichenization in chlorophyte algae.</title>
        <authorList>
            <person name="Puginier C."/>
            <person name="Libourel C."/>
            <person name="Otte J."/>
            <person name="Skaloud P."/>
            <person name="Haon M."/>
            <person name="Grisel S."/>
            <person name="Petersen M."/>
            <person name="Berrin J.G."/>
            <person name="Delaux P.M."/>
            <person name="Dal Grande F."/>
            <person name="Keller J."/>
        </authorList>
    </citation>
    <scope>NUCLEOTIDE SEQUENCE [LARGE SCALE GENOMIC DNA]</scope>
    <source>
        <strain evidence="12 13">SAG 2523</strain>
    </source>
</reference>
<comment type="caution">
    <text evidence="12">The sequence shown here is derived from an EMBL/GenBank/DDBJ whole genome shotgun (WGS) entry which is preliminary data.</text>
</comment>
<dbReference type="GO" id="GO:0032259">
    <property type="term" value="P:methylation"/>
    <property type="evidence" value="ECO:0007669"/>
    <property type="project" value="UniProtKB-KW"/>
</dbReference>
<dbReference type="EC" id="2.1.1.103" evidence="5"/>
<comment type="pathway">
    <text evidence="1">Phospholipid metabolism; phosphatidylcholine biosynthesis.</text>
</comment>
<gene>
    <name evidence="12" type="ORF">WJX84_007766</name>
</gene>
<dbReference type="PANTHER" id="PTHR44307">
    <property type="entry name" value="PHOSPHOETHANOLAMINE METHYLTRANSFERASE"/>
    <property type="match status" value="1"/>
</dbReference>
<dbReference type="EMBL" id="JALJOV010000370">
    <property type="protein sequence ID" value="KAK9864301.1"/>
    <property type="molecule type" value="Genomic_DNA"/>
</dbReference>
<keyword evidence="13" id="KW-1185">Reference proteome</keyword>
<dbReference type="CDD" id="cd02440">
    <property type="entry name" value="AdoMet_MTases"/>
    <property type="match status" value="2"/>
</dbReference>
<dbReference type="Pfam" id="PF13649">
    <property type="entry name" value="Methyltransf_25"/>
    <property type="match status" value="1"/>
</dbReference>
<evidence type="ECO:0000256" key="5">
    <source>
        <dbReference type="ARBA" id="ARBA00035674"/>
    </source>
</evidence>
<evidence type="ECO:0000256" key="2">
    <source>
        <dbReference type="ARBA" id="ARBA00005189"/>
    </source>
</evidence>
<dbReference type="Proteomes" id="UP001485043">
    <property type="component" value="Unassembled WGS sequence"/>
</dbReference>
<feature type="region of interest" description="Disordered" evidence="9">
    <location>
        <begin position="1"/>
        <end position="23"/>
    </location>
</feature>
<comment type="catalytic activity">
    <reaction evidence="6">
        <text>N,N-dimethylethanolamine phosphate + S-adenosyl-L-methionine = phosphocholine + S-adenosyl-L-homocysteine + H(+)</text>
        <dbReference type="Rhea" id="RHEA:25325"/>
        <dbReference type="ChEBI" id="CHEBI:15378"/>
        <dbReference type="ChEBI" id="CHEBI:57856"/>
        <dbReference type="ChEBI" id="CHEBI:58641"/>
        <dbReference type="ChEBI" id="CHEBI:59789"/>
        <dbReference type="ChEBI" id="CHEBI:295975"/>
        <dbReference type="EC" id="2.1.1.103"/>
    </reaction>
    <physiologicalReaction direction="left-to-right" evidence="6">
        <dbReference type="Rhea" id="RHEA:25326"/>
    </physiologicalReaction>
</comment>
<evidence type="ECO:0000256" key="7">
    <source>
        <dbReference type="ARBA" id="ARBA00047622"/>
    </source>
</evidence>
<evidence type="ECO:0000256" key="4">
    <source>
        <dbReference type="ARBA" id="ARBA00022679"/>
    </source>
</evidence>
<proteinExistence type="predicted"/>
<dbReference type="Pfam" id="PF13847">
    <property type="entry name" value="Methyltransf_31"/>
    <property type="match status" value="1"/>
</dbReference>
<dbReference type="InterPro" id="IPR029063">
    <property type="entry name" value="SAM-dependent_MTases_sf"/>
</dbReference>
<evidence type="ECO:0000259" key="10">
    <source>
        <dbReference type="Pfam" id="PF13649"/>
    </source>
</evidence>
<protein>
    <recommendedName>
        <fullName evidence="5">phosphoethanolamine N-methyltransferase</fullName>
        <ecNumber evidence="5">2.1.1.103</ecNumber>
    </recommendedName>
</protein>
<comment type="catalytic activity">
    <reaction evidence="7">
        <text>phosphoethanolamine + S-adenosyl-L-methionine = N-methylethanolamine phosphate + S-adenosyl-L-homocysteine + H(+)</text>
        <dbReference type="Rhea" id="RHEA:20365"/>
        <dbReference type="ChEBI" id="CHEBI:15378"/>
        <dbReference type="ChEBI" id="CHEBI:57781"/>
        <dbReference type="ChEBI" id="CHEBI:57856"/>
        <dbReference type="ChEBI" id="CHEBI:58190"/>
        <dbReference type="ChEBI" id="CHEBI:59789"/>
        <dbReference type="EC" id="2.1.1.103"/>
    </reaction>
    <physiologicalReaction direction="left-to-right" evidence="7">
        <dbReference type="Rhea" id="RHEA:20366"/>
    </physiologicalReaction>
</comment>
<evidence type="ECO:0000256" key="8">
    <source>
        <dbReference type="ARBA" id="ARBA00047841"/>
    </source>
</evidence>
<evidence type="ECO:0000259" key="11">
    <source>
        <dbReference type="Pfam" id="PF13847"/>
    </source>
</evidence>
<evidence type="ECO:0000313" key="13">
    <source>
        <dbReference type="Proteomes" id="UP001485043"/>
    </source>
</evidence>
<evidence type="ECO:0000256" key="6">
    <source>
        <dbReference type="ARBA" id="ARBA00047619"/>
    </source>
</evidence>
<dbReference type="InterPro" id="IPR041698">
    <property type="entry name" value="Methyltransf_25"/>
</dbReference>